<evidence type="ECO:0000256" key="4">
    <source>
        <dbReference type="ARBA" id="ARBA00022679"/>
    </source>
</evidence>
<evidence type="ECO:0000313" key="12">
    <source>
        <dbReference type="Proteomes" id="UP000319219"/>
    </source>
</evidence>
<dbReference type="InterPro" id="IPR003594">
    <property type="entry name" value="HATPase_dom"/>
</dbReference>
<dbReference type="PANTHER" id="PTHR43711:SF1">
    <property type="entry name" value="HISTIDINE KINASE 1"/>
    <property type="match status" value="1"/>
</dbReference>
<keyword evidence="12" id="KW-1185">Reference proteome</keyword>
<keyword evidence="4" id="KW-0808">Transferase</keyword>
<dbReference type="InterPro" id="IPR005467">
    <property type="entry name" value="His_kinase_dom"/>
</dbReference>
<evidence type="ECO:0000256" key="5">
    <source>
        <dbReference type="ARBA" id="ARBA00022741"/>
    </source>
</evidence>
<dbReference type="Pfam" id="PF02518">
    <property type="entry name" value="HATPase_c"/>
    <property type="match status" value="1"/>
</dbReference>
<dbReference type="Proteomes" id="UP000319219">
    <property type="component" value="Unassembled WGS sequence"/>
</dbReference>
<dbReference type="SUPFAM" id="SSF47384">
    <property type="entry name" value="Homodimeric domain of signal transducing histidine kinase"/>
    <property type="match status" value="1"/>
</dbReference>
<keyword evidence="6 11" id="KW-0418">Kinase</keyword>
<evidence type="ECO:0000256" key="6">
    <source>
        <dbReference type="ARBA" id="ARBA00022777"/>
    </source>
</evidence>
<sequence>MNREPGFLRILARFMLVLLVLYLSWTAAYFITAAIYSRMSWTPHELFVYLVDATLGSFFFGIISMTVKRFIQPREQHFFTEMIDALKRISEGDFHINLGWNFGRRNGNHDRTHPYVQLVDSINDMAANLKAMEELREAFISNVSHEIGSPLTSIIGFAKALKDDNLDREQRDRYLTIIETECIRLSKLSDNLMKLAVLDSERHPFHPSSYRLDKQLISLILACEPQWEAKQIDMIVDTDIVEINADEDLMGQVWVNLLHNAIKFTPQGGSISVSLSTNSDQALVCITDTGPGIDEQDQQRIFERFYKADKSRNRTAGGSGLGLSIAHKITEMHSGSISVSSKVGEGTAFTVLLPLQEEAIKGNSNHEMSGSVIKKGASYKP</sequence>
<dbReference type="SUPFAM" id="SSF55874">
    <property type="entry name" value="ATPase domain of HSP90 chaperone/DNA topoisomerase II/histidine kinase"/>
    <property type="match status" value="1"/>
</dbReference>
<organism evidence="11 12">
    <name type="scientific">Paenibacillus ottowii</name>
    <dbReference type="NCBI Taxonomy" id="2315729"/>
    <lineage>
        <taxon>Bacteria</taxon>
        <taxon>Bacillati</taxon>
        <taxon>Bacillota</taxon>
        <taxon>Bacilli</taxon>
        <taxon>Bacillales</taxon>
        <taxon>Paenibacillaceae</taxon>
        <taxon>Paenibacillus</taxon>
    </lineage>
</organism>
<dbReference type="EC" id="2.7.13.3" evidence="2"/>
<feature type="transmembrane region" description="Helical" evidence="9">
    <location>
        <begin position="12"/>
        <end position="35"/>
    </location>
</feature>
<reference evidence="11 12" key="1">
    <citation type="submission" date="2019-07" db="EMBL/GenBank/DDBJ databases">
        <title>Paenibacillus ottowii sp. nov. isolated from a fermentation system processing bovine manure.</title>
        <authorList>
            <person name="Velazquez L.F."/>
            <person name="Rajbanshi S."/>
            <person name="Guan S."/>
            <person name="Hinchee M."/>
            <person name="Welsh A."/>
        </authorList>
    </citation>
    <scope>NUCLEOTIDE SEQUENCE [LARGE SCALE GENOMIC DNA]</scope>
    <source>
        <strain evidence="11 12">MS2379</strain>
    </source>
</reference>
<evidence type="ECO:0000256" key="8">
    <source>
        <dbReference type="ARBA" id="ARBA00023012"/>
    </source>
</evidence>
<dbReference type="EMBL" id="VIJZ01000004">
    <property type="protein sequence ID" value="TQR99043.1"/>
    <property type="molecule type" value="Genomic_DNA"/>
</dbReference>
<dbReference type="GO" id="GO:0016301">
    <property type="term" value="F:kinase activity"/>
    <property type="evidence" value="ECO:0007669"/>
    <property type="project" value="UniProtKB-KW"/>
</dbReference>
<dbReference type="CDD" id="cd16922">
    <property type="entry name" value="HATPase_EvgS-ArcB-TorS-like"/>
    <property type="match status" value="1"/>
</dbReference>
<keyword evidence="8" id="KW-0902">Two-component regulatory system</keyword>
<keyword evidence="9" id="KW-1133">Transmembrane helix</keyword>
<dbReference type="InterPro" id="IPR004358">
    <property type="entry name" value="Sig_transdc_His_kin-like_C"/>
</dbReference>
<dbReference type="PANTHER" id="PTHR43711">
    <property type="entry name" value="TWO-COMPONENT HISTIDINE KINASE"/>
    <property type="match status" value="1"/>
</dbReference>
<dbReference type="PRINTS" id="PR00344">
    <property type="entry name" value="BCTRLSENSOR"/>
</dbReference>
<dbReference type="SMART" id="SM00388">
    <property type="entry name" value="HisKA"/>
    <property type="match status" value="1"/>
</dbReference>
<proteinExistence type="predicted"/>
<dbReference type="InterPro" id="IPR036097">
    <property type="entry name" value="HisK_dim/P_sf"/>
</dbReference>
<dbReference type="InterPro" id="IPR036890">
    <property type="entry name" value="HATPase_C_sf"/>
</dbReference>
<keyword evidence="9" id="KW-0472">Membrane</keyword>
<accession>A0ABY3B7T4</accession>
<keyword evidence="3" id="KW-0597">Phosphoprotein</keyword>
<evidence type="ECO:0000259" key="10">
    <source>
        <dbReference type="PROSITE" id="PS50109"/>
    </source>
</evidence>
<feature type="transmembrane region" description="Helical" evidence="9">
    <location>
        <begin position="47"/>
        <end position="67"/>
    </location>
</feature>
<dbReference type="Pfam" id="PF00512">
    <property type="entry name" value="HisKA"/>
    <property type="match status" value="1"/>
</dbReference>
<evidence type="ECO:0000256" key="3">
    <source>
        <dbReference type="ARBA" id="ARBA00022553"/>
    </source>
</evidence>
<dbReference type="Gene3D" id="1.10.287.130">
    <property type="match status" value="1"/>
</dbReference>
<protein>
    <recommendedName>
        <fullName evidence="2">histidine kinase</fullName>
        <ecNumber evidence="2">2.7.13.3</ecNumber>
    </recommendedName>
</protein>
<dbReference type="InterPro" id="IPR003661">
    <property type="entry name" value="HisK_dim/P_dom"/>
</dbReference>
<gene>
    <name evidence="11" type="ORF">FKV70_12810</name>
</gene>
<dbReference type="InterPro" id="IPR050736">
    <property type="entry name" value="Sensor_HK_Regulatory"/>
</dbReference>
<keyword evidence="5" id="KW-0547">Nucleotide-binding</keyword>
<dbReference type="Gene3D" id="3.30.565.10">
    <property type="entry name" value="Histidine kinase-like ATPase, C-terminal domain"/>
    <property type="match status" value="1"/>
</dbReference>
<feature type="domain" description="Histidine kinase" evidence="10">
    <location>
        <begin position="142"/>
        <end position="357"/>
    </location>
</feature>
<keyword evidence="7" id="KW-0067">ATP-binding</keyword>
<evidence type="ECO:0000256" key="7">
    <source>
        <dbReference type="ARBA" id="ARBA00022840"/>
    </source>
</evidence>
<dbReference type="PROSITE" id="PS50109">
    <property type="entry name" value="HIS_KIN"/>
    <property type="match status" value="1"/>
</dbReference>
<dbReference type="RefSeq" id="WP_142613059.1">
    <property type="nucleotide sequence ID" value="NZ_VIJZ01000004.1"/>
</dbReference>
<keyword evidence="9" id="KW-0812">Transmembrane</keyword>
<evidence type="ECO:0000256" key="9">
    <source>
        <dbReference type="SAM" id="Phobius"/>
    </source>
</evidence>
<comment type="catalytic activity">
    <reaction evidence="1">
        <text>ATP + protein L-histidine = ADP + protein N-phospho-L-histidine.</text>
        <dbReference type="EC" id="2.7.13.3"/>
    </reaction>
</comment>
<dbReference type="SMART" id="SM00387">
    <property type="entry name" value="HATPase_c"/>
    <property type="match status" value="1"/>
</dbReference>
<evidence type="ECO:0000256" key="1">
    <source>
        <dbReference type="ARBA" id="ARBA00000085"/>
    </source>
</evidence>
<evidence type="ECO:0000256" key="2">
    <source>
        <dbReference type="ARBA" id="ARBA00012438"/>
    </source>
</evidence>
<name>A0ABY3B7T4_9BACL</name>
<evidence type="ECO:0000313" key="11">
    <source>
        <dbReference type="EMBL" id="TQR99043.1"/>
    </source>
</evidence>
<dbReference type="CDD" id="cd00082">
    <property type="entry name" value="HisKA"/>
    <property type="match status" value="1"/>
</dbReference>
<comment type="caution">
    <text evidence="11">The sequence shown here is derived from an EMBL/GenBank/DDBJ whole genome shotgun (WGS) entry which is preliminary data.</text>
</comment>